<dbReference type="Pfam" id="PF25942">
    <property type="entry name" value="Ig_halo"/>
    <property type="match status" value="1"/>
</dbReference>
<dbReference type="PROSITE" id="PS51257">
    <property type="entry name" value="PROKAR_LIPOPROTEIN"/>
    <property type="match status" value="1"/>
</dbReference>
<keyword evidence="3" id="KW-1185">Reference proteome</keyword>
<evidence type="ECO:0000313" key="2">
    <source>
        <dbReference type="EMBL" id="MFD1640715.1"/>
    </source>
</evidence>
<dbReference type="EMBL" id="JBHUDM010000001">
    <property type="protein sequence ID" value="MFD1640715.1"/>
    <property type="molecule type" value="Genomic_DNA"/>
</dbReference>
<reference evidence="2 3" key="1">
    <citation type="journal article" date="2019" name="Int. J. Syst. Evol. Microbiol.">
        <title>The Global Catalogue of Microorganisms (GCM) 10K type strain sequencing project: providing services to taxonomists for standard genome sequencing and annotation.</title>
        <authorList>
            <consortium name="The Broad Institute Genomics Platform"/>
            <consortium name="The Broad Institute Genome Sequencing Center for Infectious Disease"/>
            <person name="Wu L."/>
            <person name="Ma J."/>
        </authorList>
    </citation>
    <scope>NUCLEOTIDE SEQUENCE [LARGE SCALE GENOMIC DNA]</scope>
    <source>
        <strain evidence="2 3">CGMCC 1.10593</strain>
    </source>
</reference>
<dbReference type="InterPro" id="IPR058929">
    <property type="entry name" value="Ig_halo"/>
</dbReference>
<evidence type="ECO:0000259" key="1">
    <source>
        <dbReference type="Pfam" id="PF25942"/>
    </source>
</evidence>
<gene>
    <name evidence="2" type="ORF">ACFSBW_02335</name>
</gene>
<proteinExistence type="predicted"/>
<name>A0ABD6D5J0_9EURY</name>
<evidence type="ECO:0000313" key="3">
    <source>
        <dbReference type="Proteomes" id="UP001597052"/>
    </source>
</evidence>
<comment type="caution">
    <text evidence="2">The sequence shown here is derived from an EMBL/GenBank/DDBJ whole genome shotgun (WGS) entry which is preliminary data.</text>
</comment>
<sequence>MRVDRRRVVIGSLSLLVSAGCLGESSLSTPFDLRIENRSNRPRELSVVVDRVREEPLYDETLEIPPGERITEPAVVETAGRYRIGVTDLTTDEERTAEQYVELSMGRGFCGWFVVRAAHESVAVSVPRCPNEEANGSAENATDEP</sequence>
<dbReference type="AlphaFoldDB" id="A0ABD6D5J0"/>
<dbReference type="RefSeq" id="WP_256394414.1">
    <property type="nucleotide sequence ID" value="NZ_JANHDJ010000001.1"/>
</dbReference>
<dbReference type="Proteomes" id="UP001597052">
    <property type="component" value="Unassembled WGS sequence"/>
</dbReference>
<protein>
    <recommendedName>
        <fullName evidence="1">Ig-like domain-containing protein</fullName>
    </recommendedName>
</protein>
<organism evidence="2 3">
    <name type="scientific">Halohasta litorea</name>
    <dbReference type="NCBI Taxonomy" id="869891"/>
    <lineage>
        <taxon>Archaea</taxon>
        <taxon>Methanobacteriati</taxon>
        <taxon>Methanobacteriota</taxon>
        <taxon>Stenosarchaea group</taxon>
        <taxon>Halobacteria</taxon>
        <taxon>Halobacteriales</taxon>
        <taxon>Haloferacaceae</taxon>
        <taxon>Halohasta</taxon>
    </lineage>
</organism>
<feature type="domain" description="Ig-like" evidence="1">
    <location>
        <begin position="41"/>
        <end position="101"/>
    </location>
</feature>
<accession>A0ABD6D5J0</accession>